<evidence type="ECO:0000256" key="1">
    <source>
        <dbReference type="SAM" id="MobiDB-lite"/>
    </source>
</evidence>
<organism evidence="2 3">
    <name type="scientific">Myxococcus llanfairpwllgwyngyllgogerychwyrndrobwllllantysiliogogogochensis</name>
    <dbReference type="NCBI Taxonomy" id="2590453"/>
    <lineage>
        <taxon>Bacteria</taxon>
        <taxon>Pseudomonadati</taxon>
        <taxon>Myxococcota</taxon>
        <taxon>Myxococcia</taxon>
        <taxon>Myxococcales</taxon>
        <taxon>Cystobacterineae</taxon>
        <taxon>Myxococcaceae</taxon>
        <taxon>Myxococcus</taxon>
    </lineage>
</organism>
<feature type="non-terminal residue" evidence="2">
    <location>
        <position position="132"/>
    </location>
</feature>
<evidence type="ECO:0000313" key="2">
    <source>
        <dbReference type="EMBL" id="TQF08162.1"/>
    </source>
</evidence>
<reference evidence="2 3" key="1">
    <citation type="submission" date="2019-06" db="EMBL/GenBank/DDBJ databases">
        <authorList>
            <person name="Livingstone P."/>
            <person name="Whitworth D."/>
        </authorList>
    </citation>
    <scope>NUCLEOTIDE SEQUENCE [LARGE SCALE GENOMIC DNA]</scope>
    <source>
        <strain evidence="2 3">AM401</strain>
    </source>
</reference>
<dbReference type="AlphaFoldDB" id="A0A540WGN4"/>
<name>A0A540WGN4_9BACT</name>
<gene>
    <name evidence="2" type="ORF">FJV41_51400</name>
</gene>
<dbReference type="EMBL" id="VIFM01000945">
    <property type="protein sequence ID" value="TQF08162.1"/>
    <property type="molecule type" value="Genomic_DNA"/>
</dbReference>
<keyword evidence="3" id="KW-1185">Reference proteome</keyword>
<accession>A0A540WGN4</accession>
<feature type="region of interest" description="Disordered" evidence="1">
    <location>
        <begin position="43"/>
        <end position="67"/>
    </location>
</feature>
<sequence length="132" mass="13410">VGRHGSLRDALAAAIAAWPQDSGLPSMRDVEVAQVKPIALSDATEDGWGSTRPTLFQPDQGEGGQKGVYETKPWKLELWDDAYPTATRSVNAGANLATALAGAATGTGFTGISALTGALNAATSAVVSSAVL</sequence>
<comment type="caution">
    <text evidence="2">The sequence shown here is derived from an EMBL/GenBank/DDBJ whole genome shotgun (WGS) entry which is preliminary data.</text>
</comment>
<proteinExistence type="predicted"/>
<evidence type="ECO:0000313" key="3">
    <source>
        <dbReference type="Proteomes" id="UP000315369"/>
    </source>
</evidence>
<feature type="non-terminal residue" evidence="2">
    <location>
        <position position="1"/>
    </location>
</feature>
<protein>
    <submittedName>
        <fullName evidence="2">Uncharacterized protein</fullName>
    </submittedName>
</protein>
<dbReference type="Proteomes" id="UP000315369">
    <property type="component" value="Unassembled WGS sequence"/>
</dbReference>